<protein>
    <submittedName>
        <fullName evidence="1">Glycosyltransferase family 4 protein</fullName>
    </submittedName>
</protein>
<sequence>MRIAVFAPDCPFPPDRGGRADVWRRLLALRGGGHELMLVHLYEPAGPLAPKPQDLTAMDAHLARRFAFPIKRGPWRTLRQLAASPWLPWHAATRVPEGDERAALDAALQSFSPEVLLLEGPWFGEMVKRTADRLSVPYLYRSHNVEHRYLRGQARAAGHWRDRIAWRLACIGLERYELELMRGAHHVFDISQEDRAFWAARGVRGSWLPPVPEQAFRERPERLEPSEVLFLGNLRTPNNVRGLRWLIAEVLPLLRVRRPETCLTVVGSRPTPELAQELQAQPGVRLRADQPDVQPWLFGARVLVNPVATGSGVQLKTLDMLMTDAPIVSRAQGLSGLPESFASLLRIAETPAAFADEILAALQFPAPPDPARVAARAQFTPAGVNDAVEAALAGARA</sequence>
<proteinExistence type="predicted"/>
<dbReference type="Pfam" id="PF13692">
    <property type="entry name" value="Glyco_trans_1_4"/>
    <property type="match status" value="1"/>
</dbReference>
<accession>A0ABS8XH85</accession>
<keyword evidence="2" id="KW-1185">Reference proteome</keyword>
<gene>
    <name evidence="1" type="ORF">LXT12_13750</name>
</gene>
<evidence type="ECO:0000313" key="2">
    <source>
        <dbReference type="Proteomes" id="UP001201463"/>
    </source>
</evidence>
<reference evidence="1 2" key="1">
    <citation type="submission" date="2021-12" db="EMBL/GenBank/DDBJ databases">
        <title>Genome seq of p7.</title>
        <authorList>
            <person name="Seo T."/>
        </authorList>
    </citation>
    <scope>NUCLEOTIDE SEQUENCE [LARGE SCALE GENOMIC DNA]</scope>
    <source>
        <strain evidence="1 2">P7</strain>
    </source>
</reference>
<dbReference type="Proteomes" id="UP001201463">
    <property type="component" value="Unassembled WGS sequence"/>
</dbReference>
<evidence type="ECO:0000313" key="1">
    <source>
        <dbReference type="EMBL" id="MCE4538317.1"/>
    </source>
</evidence>
<comment type="caution">
    <text evidence="1">The sequence shown here is derived from an EMBL/GenBank/DDBJ whole genome shotgun (WGS) entry which is preliminary data.</text>
</comment>
<dbReference type="SUPFAM" id="SSF53756">
    <property type="entry name" value="UDP-Glycosyltransferase/glycogen phosphorylase"/>
    <property type="match status" value="1"/>
</dbReference>
<name>A0ABS8XH85_9BURK</name>
<organism evidence="1 2">
    <name type="scientific">Pelomonas caseinilytica</name>
    <dbReference type="NCBI Taxonomy" id="2906763"/>
    <lineage>
        <taxon>Bacteria</taxon>
        <taxon>Pseudomonadati</taxon>
        <taxon>Pseudomonadota</taxon>
        <taxon>Betaproteobacteria</taxon>
        <taxon>Burkholderiales</taxon>
        <taxon>Sphaerotilaceae</taxon>
        <taxon>Roseateles</taxon>
    </lineage>
</organism>
<dbReference type="EMBL" id="JAJTWT010000005">
    <property type="protein sequence ID" value="MCE4538317.1"/>
    <property type="molecule type" value="Genomic_DNA"/>
</dbReference>
<dbReference type="RefSeq" id="WP_233392755.1">
    <property type="nucleotide sequence ID" value="NZ_JAJTWT010000005.1"/>
</dbReference>
<dbReference type="Gene3D" id="3.40.50.2000">
    <property type="entry name" value="Glycogen Phosphorylase B"/>
    <property type="match status" value="1"/>
</dbReference>